<comment type="similarity">
    <text evidence="2">Belongs to the unc-93 family.</text>
</comment>
<dbReference type="InterPro" id="IPR051951">
    <property type="entry name" value="UNC-93_regulatory"/>
</dbReference>
<evidence type="ECO:0000256" key="5">
    <source>
        <dbReference type="ARBA" id="ARBA00023136"/>
    </source>
</evidence>
<evidence type="ECO:0000313" key="10">
    <source>
        <dbReference type="Proteomes" id="UP001177023"/>
    </source>
</evidence>
<feature type="transmembrane region" description="Helical" evidence="8">
    <location>
        <begin position="354"/>
        <end position="372"/>
    </location>
</feature>
<keyword evidence="5 8" id="KW-0472">Membrane</keyword>
<feature type="compositionally biased region" description="Low complexity" evidence="7">
    <location>
        <begin position="746"/>
        <end position="757"/>
    </location>
</feature>
<protein>
    <submittedName>
        <fullName evidence="9">Uncharacterized protein</fullName>
    </submittedName>
</protein>
<dbReference type="FunFam" id="1.20.1250.20:FF:000290">
    <property type="entry name" value="Unc-93 homolog A"/>
    <property type="match status" value="1"/>
</dbReference>
<feature type="transmembrane region" description="Helical" evidence="8">
    <location>
        <begin position="488"/>
        <end position="514"/>
    </location>
</feature>
<dbReference type="Proteomes" id="UP001177023">
    <property type="component" value="Unassembled WGS sequence"/>
</dbReference>
<dbReference type="EMBL" id="CATQJA010002663">
    <property type="protein sequence ID" value="CAJ0581376.1"/>
    <property type="molecule type" value="Genomic_DNA"/>
</dbReference>
<feature type="transmembrane region" description="Helical" evidence="8">
    <location>
        <begin position="675"/>
        <end position="692"/>
    </location>
</feature>
<keyword evidence="3 8" id="KW-0812">Transmembrane</keyword>
<dbReference type="GO" id="GO:0055120">
    <property type="term" value="C:striated muscle dense body"/>
    <property type="evidence" value="ECO:0007669"/>
    <property type="project" value="TreeGrafter"/>
</dbReference>
<keyword evidence="10" id="KW-1185">Reference proteome</keyword>
<feature type="compositionally biased region" description="Polar residues" evidence="7">
    <location>
        <begin position="19"/>
        <end position="28"/>
    </location>
</feature>
<evidence type="ECO:0000256" key="2">
    <source>
        <dbReference type="ARBA" id="ARBA00009172"/>
    </source>
</evidence>
<feature type="region of interest" description="Disordered" evidence="7">
    <location>
        <begin position="743"/>
        <end position="764"/>
    </location>
</feature>
<feature type="transmembrane region" description="Helical" evidence="8">
    <location>
        <begin position="422"/>
        <end position="445"/>
    </location>
</feature>
<organism evidence="9 10">
    <name type="scientific">Mesorhabditis spiculigera</name>
    <dbReference type="NCBI Taxonomy" id="96644"/>
    <lineage>
        <taxon>Eukaryota</taxon>
        <taxon>Metazoa</taxon>
        <taxon>Ecdysozoa</taxon>
        <taxon>Nematoda</taxon>
        <taxon>Chromadorea</taxon>
        <taxon>Rhabditida</taxon>
        <taxon>Rhabditina</taxon>
        <taxon>Rhabditomorpha</taxon>
        <taxon>Rhabditoidea</taxon>
        <taxon>Rhabditidae</taxon>
        <taxon>Mesorhabditinae</taxon>
        <taxon>Mesorhabditis</taxon>
    </lineage>
</organism>
<name>A0AA36D600_9BILA</name>
<comment type="subcellular location">
    <subcellularLocation>
        <location evidence="1">Membrane</location>
        <topology evidence="1">Multi-pass membrane protein</topology>
    </subcellularLocation>
</comment>
<feature type="transmembrane region" description="Helical" evidence="8">
    <location>
        <begin position="291"/>
        <end position="309"/>
    </location>
</feature>
<proteinExistence type="inferred from homology"/>
<dbReference type="GO" id="GO:0005886">
    <property type="term" value="C:plasma membrane"/>
    <property type="evidence" value="ECO:0007669"/>
    <property type="project" value="TreeGrafter"/>
</dbReference>
<feature type="transmembrane region" description="Helical" evidence="8">
    <location>
        <begin position="609"/>
        <end position="629"/>
    </location>
</feature>
<feature type="transmembrane region" description="Helical" evidence="8">
    <location>
        <begin position="576"/>
        <end position="597"/>
    </location>
</feature>
<gene>
    <name evidence="9" type="ORF">MSPICULIGERA_LOCUS19537</name>
</gene>
<dbReference type="PANTHER" id="PTHR19444">
    <property type="entry name" value="UNC-93 RELATED"/>
    <property type="match status" value="1"/>
</dbReference>
<dbReference type="GO" id="GO:0015459">
    <property type="term" value="F:potassium channel regulator activity"/>
    <property type="evidence" value="ECO:0007669"/>
    <property type="project" value="TreeGrafter"/>
</dbReference>
<evidence type="ECO:0000256" key="6">
    <source>
        <dbReference type="ARBA" id="ARBA00023180"/>
    </source>
</evidence>
<keyword evidence="6" id="KW-0325">Glycoprotein</keyword>
<sequence length="779" mass="87221">MSAPREGLNARLLSNVVNPYSTTMATPRSSRDPSAEPTPPQPPPTLAYATFHEFRKKPQHQQCRSTVVDGAWYSEQRAFALAFIPKNTDGYYFAGAGFGDELEPGETIGSPAFDTFRKVGRNFFEKIGLVAKRRDVIHETAPDEELPENPLDDFCQRPFEFCREEKKFSFTDLLSAKEKEERPPQPEKCSYLFRGASLEEMGEFPADLEPEHEYDPYCPVHGSRRRVRRRKDKLITMQTLMNSVDEAEDSPLRLPSYIYSQDFIAKIIRKQKRLQMSGAEKRRADKIMQKIKSNLWIISVAFLFLFTAFHGLQNLQTSVNSRLGADSLMAHYVSLAISSLFVPSFMIDRLGCKQTLIISMVIYTLYIFTNFLPRYYSLIPSSILAGVAGACLWGAKCAYITECGIRYAQLNVEAPNTVIVRFFGYFFMVVHLGQVGGNLLSSYILEASIGSVPPPDHAMHTCGHDYPKNFSDLSARAAKNLERPPQSAIVSVCTAYLGCAIVAVMILCMFLNALHKDTVNRQKKPSFDAQILKQSLKNFANIKVLLLIPLTLFNGLEQAFVVGVYTKSFVGCGLGISQIGFVMTAFGVADAVCSLVFGPLIKLFGRMPLFVFGAVINMLMIVTLVIWSLNPSDSLVFYVVAGVWGMADGVWNTQINGFWVALVGRHSLDLAFASYRFWESLGIATGFLLIRFTSVEEYLLISFCFLLLGMCGYLCIELYDYIQGYLLKMFDAICIRRKPLPGQDPSSMQNSLLSSQQPTTMPTSMVTSNITTDTELKTL</sequence>
<dbReference type="AlphaFoldDB" id="A0AA36D600"/>
<feature type="transmembrane region" description="Helical" evidence="8">
    <location>
        <begin position="698"/>
        <end position="719"/>
    </location>
</feature>
<dbReference type="GO" id="GO:0006937">
    <property type="term" value="P:regulation of muscle contraction"/>
    <property type="evidence" value="ECO:0007669"/>
    <property type="project" value="TreeGrafter"/>
</dbReference>
<dbReference type="PANTHER" id="PTHR19444:SF13">
    <property type="entry name" value="PROTEIN UNC-93 HOMOLOG A"/>
    <property type="match status" value="1"/>
</dbReference>
<comment type="caution">
    <text evidence="9">The sequence shown here is derived from an EMBL/GenBank/DDBJ whole genome shotgun (WGS) entry which is preliminary data.</text>
</comment>
<feature type="region of interest" description="Disordered" evidence="7">
    <location>
        <begin position="19"/>
        <end position="44"/>
    </location>
</feature>
<dbReference type="InterPro" id="IPR010291">
    <property type="entry name" value="Ion_channel_UNC-93"/>
</dbReference>
<evidence type="ECO:0000256" key="7">
    <source>
        <dbReference type="SAM" id="MobiDB-lite"/>
    </source>
</evidence>
<feature type="non-terminal residue" evidence="9">
    <location>
        <position position="1"/>
    </location>
</feature>
<dbReference type="SUPFAM" id="SSF103473">
    <property type="entry name" value="MFS general substrate transporter"/>
    <property type="match status" value="1"/>
</dbReference>
<dbReference type="InterPro" id="IPR036259">
    <property type="entry name" value="MFS_trans_sf"/>
</dbReference>
<feature type="transmembrane region" description="Helical" evidence="8">
    <location>
        <begin position="329"/>
        <end position="347"/>
    </location>
</feature>
<feature type="transmembrane region" description="Helical" evidence="8">
    <location>
        <begin position="535"/>
        <end position="556"/>
    </location>
</feature>
<evidence type="ECO:0000256" key="8">
    <source>
        <dbReference type="SAM" id="Phobius"/>
    </source>
</evidence>
<dbReference type="Gene3D" id="1.20.1250.20">
    <property type="entry name" value="MFS general substrate transporter like domains"/>
    <property type="match status" value="1"/>
</dbReference>
<dbReference type="Pfam" id="PF05978">
    <property type="entry name" value="UNC-93"/>
    <property type="match status" value="1"/>
</dbReference>
<keyword evidence="4 8" id="KW-1133">Transmembrane helix</keyword>
<dbReference type="GO" id="GO:0043266">
    <property type="term" value="P:regulation of potassium ion transport"/>
    <property type="evidence" value="ECO:0007669"/>
    <property type="project" value="TreeGrafter"/>
</dbReference>
<reference evidence="9" key="1">
    <citation type="submission" date="2023-06" db="EMBL/GenBank/DDBJ databases">
        <authorList>
            <person name="Delattre M."/>
        </authorList>
    </citation>
    <scope>NUCLEOTIDE SEQUENCE</scope>
    <source>
        <strain evidence="9">AF72</strain>
    </source>
</reference>
<evidence type="ECO:0000256" key="4">
    <source>
        <dbReference type="ARBA" id="ARBA00022989"/>
    </source>
</evidence>
<evidence type="ECO:0000313" key="9">
    <source>
        <dbReference type="EMBL" id="CAJ0581376.1"/>
    </source>
</evidence>
<accession>A0AA36D600</accession>
<feature type="transmembrane region" description="Helical" evidence="8">
    <location>
        <begin position="378"/>
        <end position="401"/>
    </location>
</feature>
<evidence type="ECO:0000256" key="3">
    <source>
        <dbReference type="ARBA" id="ARBA00022692"/>
    </source>
</evidence>
<evidence type="ECO:0000256" key="1">
    <source>
        <dbReference type="ARBA" id="ARBA00004141"/>
    </source>
</evidence>